<dbReference type="Pfam" id="PF00107">
    <property type="entry name" value="ADH_zinc_N"/>
    <property type="match status" value="1"/>
</dbReference>
<dbReference type="SUPFAM" id="SSF50129">
    <property type="entry name" value="GroES-like"/>
    <property type="match status" value="1"/>
</dbReference>
<dbReference type="EMBL" id="LKEB01000051">
    <property type="protein sequence ID" value="ROW02552.1"/>
    <property type="molecule type" value="Genomic_DNA"/>
</dbReference>
<dbReference type="InterPro" id="IPR001810">
    <property type="entry name" value="F-box_dom"/>
</dbReference>
<feature type="domain" description="F-box" evidence="3">
    <location>
        <begin position="340"/>
        <end position="389"/>
    </location>
</feature>
<dbReference type="STRING" id="1230097.A0A423WGR6"/>
<evidence type="ECO:0000313" key="5">
    <source>
        <dbReference type="Proteomes" id="UP000285146"/>
    </source>
</evidence>
<dbReference type="AlphaFoldDB" id="A0A423WGR6"/>
<dbReference type="Pfam" id="PF00646">
    <property type="entry name" value="F-box"/>
    <property type="match status" value="1"/>
</dbReference>
<organism evidence="4 5">
    <name type="scientific">Cytospora leucostoma</name>
    <dbReference type="NCBI Taxonomy" id="1230097"/>
    <lineage>
        <taxon>Eukaryota</taxon>
        <taxon>Fungi</taxon>
        <taxon>Dikarya</taxon>
        <taxon>Ascomycota</taxon>
        <taxon>Pezizomycotina</taxon>
        <taxon>Sordariomycetes</taxon>
        <taxon>Sordariomycetidae</taxon>
        <taxon>Diaporthales</taxon>
        <taxon>Cytosporaceae</taxon>
        <taxon>Cytospora</taxon>
    </lineage>
</organism>
<dbReference type="InterPro" id="IPR020843">
    <property type="entry name" value="ER"/>
</dbReference>
<dbReference type="SMART" id="SM00829">
    <property type="entry name" value="PKS_ER"/>
    <property type="match status" value="1"/>
</dbReference>
<evidence type="ECO:0000256" key="1">
    <source>
        <dbReference type="ARBA" id="ARBA00008072"/>
    </source>
</evidence>
<accession>A0A423WGR6</accession>
<dbReference type="Pfam" id="PF08240">
    <property type="entry name" value="ADH_N"/>
    <property type="match status" value="1"/>
</dbReference>
<sequence length="826" mass="91972">MSIPQSFKAAVVPEPGAQHIITNRSLQPLASGEVGIKITATAINPVDWKMRDYKVFIKDYPAVLGSDAAGEIAAVGPDVTGFEVGERVFFQGIITNYDASTFQQYAKIPAALVAKTPKKITDEEAGGISLATVAVLTAFYDKTGHGLTAPWAEGGEQAGKGKAIVILGGSSSVGQYAIQLAKISGFEKIVTNSSAKHVDHLKSLGADVVLDRATHNSPEDFKDAVGGLPLSFVFDTISEKSTQLLGVKILGATKTENSHVVILLNTDSDAAELGQSQETKVAVKQVLGLGSNPALRYLSEPLWKHLGGEDGYIAKGRFVPNRPLIVEGGKAHKQYFYGMASNIFSLPTELLASIADELDAIDYGSLRLCCRQAEDFTFTYFAKKFFSRRKFFRSYLSLSTLVAISESRFSPYLETFVLDTATISEDMLDVLRSADRSRPYSQAYTDQTTILASGWDRDMLITAFEKLPNLNTITVECFDDDEWWEMGESGNPWDPDYERIIKYNGGYGLKTLLSNTGCTLQEDRHEFIVSVQTVLAAVSKANVRPKVLEIVGPRRPVVLTCQRTYGIDDSAFNIPAFTRQLTLPVIEGLEEILVDMHTRWRQPPPGNITNHFREFLGLPKKLQRLRIRNLKNVQRYRRVPGPRDDFWGPAPIAFPHLRDLELCREEIPLVDLTRILKKVSPTLRKLTLHDLVLRDAWLPRHINDEQEVDVVKVEAELWVQLCGELATWPWEELNEVNFSGFGDLGEWHLNHFGNALAEPGCAHFKKLRITEDTSSTQDPARGRAEFLYKGPDVRKALRQVADDIRAAMRDGRHVFNATLVERRNSF</sequence>
<dbReference type="PANTHER" id="PTHR45348">
    <property type="entry name" value="HYPOTHETICAL OXIDOREDUCTASE (EUROFUNG)"/>
    <property type="match status" value="1"/>
</dbReference>
<evidence type="ECO:0000256" key="2">
    <source>
        <dbReference type="ARBA" id="ARBA00023002"/>
    </source>
</evidence>
<proteinExistence type="inferred from homology"/>
<dbReference type="PROSITE" id="PS50181">
    <property type="entry name" value="FBOX"/>
    <property type="match status" value="1"/>
</dbReference>
<dbReference type="InterPro" id="IPR036291">
    <property type="entry name" value="NAD(P)-bd_dom_sf"/>
</dbReference>
<evidence type="ECO:0000313" key="4">
    <source>
        <dbReference type="EMBL" id="ROW02552.1"/>
    </source>
</evidence>
<gene>
    <name evidence="4" type="ORF">VPNG_07840</name>
</gene>
<dbReference type="InterPro" id="IPR047122">
    <property type="entry name" value="Trans-enoyl_RdTase-like"/>
</dbReference>
<reference evidence="4 5" key="1">
    <citation type="submission" date="2015-09" db="EMBL/GenBank/DDBJ databases">
        <title>Host preference determinants of Valsa canker pathogens revealed by comparative genomics.</title>
        <authorList>
            <person name="Yin Z."/>
            <person name="Huang L."/>
        </authorList>
    </citation>
    <scope>NUCLEOTIDE SEQUENCE [LARGE SCALE GENOMIC DNA]</scope>
    <source>
        <strain evidence="4 5">SXYLt</strain>
    </source>
</reference>
<keyword evidence="5" id="KW-1185">Reference proteome</keyword>
<dbReference type="Proteomes" id="UP000285146">
    <property type="component" value="Unassembled WGS sequence"/>
</dbReference>
<dbReference type="OrthoDB" id="10257049at2759"/>
<dbReference type="CDD" id="cd08249">
    <property type="entry name" value="enoyl_reductase_like"/>
    <property type="match status" value="1"/>
</dbReference>
<dbReference type="InterPro" id="IPR013154">
    <property type="entry name" value="ADH-like_N"/>
</dbReference>
<name>A0A423WGR6_9PEZI</name>
<dbReference type="InParanoid" id="A0A423WGR6"/>
<dbReference type="Gene3D" id="3.90.180.10">
    <property type="entry name" value="Medium-chain alcohol dehydrogenases, catalytic domain"/>
    <property type="match status" value="1"/>
</dbReference>
<dbReference type="SUPFAM" id="SSF51735">
    <property type="entry name" value="NAD(P)-binding Rossmann-fold domains"/>
    <property type="match status" value="1"/>
</dbReference>
<dbReference type="PANTHER" id="PTHR45348:SF2">
    <property type="entry name" value="ZINC-TYPE ALCOHOL DEHYDROGENASE-LIKE PROTEIN C2E1P3.01"/>
    <property type="match status" value="1"/>
</dbReference>
<dbReference type="InterPro" id="IPR013149">
    <property type="entry name" value="ADH-like_C"/>
</dbReference>
<evidence type="ECO:0000259" key="3">
    <source>
        <dbReference type="PROSITE" id="PS50181"/>
    </source>
</evidence>
<dbReference type="Gene3D" id="3.40.50.720">
    <property type="entry name" value="NAD(P)-binding Rossmann-like Domain"/>
    <property type="match status" value="1"/>
</dbReference>
<comment type="similarity">
    <text evidence="1">Belongs to the zinc-containing alcohol dehydrogenase family.</text>
</comment>
<dbReference type="GO" id="GO:0016651">
    <property type="term" value="F:oxidoreductase activity, acting on NAD(P)H"/>
    <property type="evidence" value="ECO:0007669"/>
    <property type="project" value="InterPro"/>
</dbReference>
<dbReference type="InterPro" id="IPR011032">
    <property type="entry name" value="GroES-like_sf"/>
</dbReference>
<protein>
    <recommendedName>
        <fullName evidence="3">F-box domain-containing protein</fullName>
    </recommendedName>
</protein>
<keyword evidence="2" id="KW-0560">Oxidoreductase</keyword>
<comment type="caution">
    <text evidence="4">The sequence shown here is derived from an EMBL/GenBank/DDBJ whole genome shotgun (WGS) entry which is preliminary data.</text>
</comment>